<dbReference type="InterPro" id="IPR045455">
    <property type="entry name" value="NrS-1_pol-like_helicase"/>
</dbReference>
<dbReference type="Pfam" id="PF19263">
    <property type="entry name" value="DUF5906"/>
    <property type="match status" value="1"/>
</dbReference>
<dbReference type="InterPro" id="IPR027417">
    <property type="entry name" value="P-loop_NTPase"/>
</dbReference>
<gene>
    <name evidence="3" type="ORF">pEpSNUABM08_01</name>
</gene>
<protein>
    <submittedName>
        <fullName evidence="3">Putative primase</fullName>
    </submittedName>
</protein>
<evidence type="ECO:0000259" key="1">
    <source>
        <dbReference type="Pfam" id="PF08707"/>
    </source>
</evidence>
<sequence>MAKTSLNQVGEDLAVNGYIFTPIRRKSKAPLFKNWTTNNFEGNWEDWVLVHGECGAGILTAKNPAVDLDIRDEDLVSHMSDYVELVYGSAPTRVGLDPKRLLLFRLSGARFPTMKSVWYEGEKGKSMKHEVQILGDGQQFIAFGVHPDTNKPYKWVANGDPTSVDSDELPQLTEAQAFEIIAEFDRECERRGWNHTTAVRGQSLGWDDEDEEYEEDDWVNRAADAYSQYDGDYDELERKVMLLPGAEDYQQWIRVIAALQTGVEDQDRAYDIALKWSAQANNFDQDSFDQKWDEGFKHDKKRLISFRSLLQEANEIEDRQRAEAVETLIPKFANSTTRDEWMEAASHFRKVKMFGMARMDVVKIACDRYNELVGRKLTPAEIKKNLSYRIDPDDLPGWLMQWCFNRQTGLFVNIRNGSSSSVQAFDLAMRRYMVDEDPDTTPAKLAMDIYQVPVVDGVMYNPLAHGETPNSEWKPVRECAARPEFFRFFESDNLAYSADNGRIFLNTFHPDTMVDMPDDYSQRDLKNIEIMKDFFMVQFPDHREREYVMEYFAWVIKNPGKRINYALIIHGCPGSGKTILSEMFRCILGDANVGAVSNSDLQSNFTKWAEGDIVKFVEEVSVVGHGYDILNGIKDKITNPIISVRRMREDSLKVRNTASYIMVTNDPAALPIDENDRRYLVVASQFQDKKRDLIPFMKAEPNFFKRFDRAFRQSAGALRKWFSEYQFRKDFNPTGGHAPMDTVARQRMMALSKDDFTDSVLSCIEEGETRNVCRDIVFMPDLMAYMDRETENFKAPTKRSMARKMEAAGFYRVAATHDGQIRLDGLKGRCYSPVPKMFETPDGRPDTDKIRIALDKHNAQLPEDTDDFDDDDML</sequence>
<reference evidence="3 4" key="1">
    <citation type="submission" date="2019-07" db="EMBL/GenBank/DDBJ databases">
        <title>Complete genome sequence of bacteriophage infecting Erwinia pyrifoliae.</title>
        <authorList>
            <person name="Kim S.G."/>
            <person name="Park S.C."/>
        </authorList>
    </citation>
    <scope>NUCLEOTIDE SEQUENCE [LARGE SCALE GENOMIC DNA]</scope>
</reference>
<dbReference type="GO" id="GO:0016817">
    <property type="term" value="F:hydrolase activity, acting on acid anhydrides"/>
    <property type="evidence" value="ECO:0007669"/>
    <property type="project" value="InterPro"/>
</dbReference>
<dbReference type="Gene3D" id="3.40.50.300">
    <property type="entry name" value="P-loop containing nucleotide triphosphate hydrolases"/>
    <property type="match status" value="1"/>
</dbReference>
<organism evidence="3 4">
    <name type="scientific">Erwinia phage pEp_SNUABM_08</name>
    <dbReference type="NCBI Taxonomy" id="2593268"/>
    <lineage>
        <taxon>Viruses</taxon>
        <taxon>Duplodnaviria</taxon>
        <taxon>Heunggongvirae</taxon>
        <taxon>Uroviricota</taxon>
        <taxon>Caudoviricetes</taxon>
        <taxon>Casjensviridae</taxon>
        <taxon>Gwanakrovirus</taxon>
        <taxon>Gwanakrovirus SNUABM08</taxon>
    </lineage>
</organism>
<name>A0A5J6DAA9_9CAUD</name>
<evidence type="ECO:0000313" key="3">
    <source>
        <dbReference type="EMBL" id="QEQ94748.1"/>
    </source>
</evidence>
<evidence type="ECO:0000313" key="4">
    <source>
        <dbReference type="Proteomes" id="UP000325507"/>
    </source>
</evidence>
<accession>A0A5J6DAA9</accession>
<evidence type="ECO:0000259" key="2">
    <source>
        <dbReference type="Pfam" id="PF19263"/>
    </source>
</evidence>
<dbReference type="Pfam" id="PF08707">
    <property type="entry name" value="PriCT_2"/>
    <property type="match status" value="1"/>
</dbReference>
<dbReference type="EMBL" id="MN184886">
    <property type="protein sequence ID" value="QEQ94748.1"/>
    <property type="molecule type" value="Genomic_DNA"/>
</dbReference>
<dbReference type="Proteomes" id="UP000325507">
    <property type="component" value="Segment"/>
</dbReference>
<dbReference type="InterPro" id="IPR014819">
    <property type="entry name" value="PriCT_2"/>
</dbReference>
<feature type="domain" description="Primase C-terminal 2" evidence="1">
    <location>
        <begin position="245"/>
        <end position="313"/>
    </location>
</feature>
<feature type="domain" description="NrS-1 polymerase-like helicase" evidence="2">
    <location>
        <begin position="569"/>
        <end position="678"/>
    </location>
</feature>
<dbReference type="SUPFAM" id="SSF52540">
    <property type="entry name" value="P-loop containing nucleoside triphosphate hydrolases"/>
    <property type="match status" value="1"/>
</dbReference>
<keyword evidence="4" id="KW-1185">Reference proteome</keyword>
<proteinExistence type="predicted"/>